<dbReference type="RefSeq" id="XP_021880293.1">
    <property type="nucleotide sequence ID" value="XM_022030236.1"/>
</dbReference>
<name>A0A1Y2GNV0_9FUNG</name>
<gene>
    <name evidence="1" type="ORF">BCR41DRAFT_423019</name>
</gene>
<evidence type="ECO:0000313" key="2">
    <source>
        <dbReference type="Proteomes" id="UP000193648"/>
    </source>
</evidence>
<dbReference type="OrthoDB" id="2255497at2759"/>
<reference evidence="1 2" key="1">
    <citation type="submission" date="2016-07" db="EMBL/GenBank/DDBJ databases">
        <title>Pervasive Adenine N6-methylation of Active Genes in Fungi.</title>
        <authorList>
            <consortium name="DOE Joint Genome Institute"/>
            <person name="Mondo S.J."/>
            <person name="Dannebaum R.O."/>
            <person name="Kuo R.C."/>
            <person name="Labutti K."/>
            <person name="Haridas S."/>
            <person name="Kuo A."/>
            <person name="Salamov A."/>
            <person name="Ahrendt S.R."/>
            <person name="Lipzen A."/>
            <person name="Sullivan W."/>
            <person name="Andreopoulos W.B."/>
            <person name="Clum A."/>
            <person name="Lindquist E."/>
            <person name="Daum C."/>
            <person name="Ramamoorthy G.K."/>
            <person name="Gryganskyi A."/>
            <person name="Culley D."/>
            <person name="Magnuson J.K."/>
            <person name="James T.Y."/>
            <person name="O'Malley M.A."/>
            <person name="Stajich J.E."/>
            <person name="Spatafora J.W."/>
            <person name="Visel A."/>
            <person name="Grigoriev I.V."/>
        </authorList>
    </citation>
    <scope>NUCLEOTIDE SEQUENCE [LARGE SCALE GENOMIC DNA]</scope>
    <source>
        <strain evidence="1 2">NRRL 3116</strain>
    </source>
</reference>
<dbReference type="GeneID" id="33572078"/>
<dbReference type="EMBL" id="MCFF01000024">
    <property type="protein sequence ID" value="ORZ12944.1"/>
    <property type="molecule type" value="Genomic_DNA"/>
</dbReference>
<comment type="caution">
    <text evidence="1">The sequence shown here is derived from an EMBL/GenBank/DDBJ whole genome shotgun (WGS) entry which is preliminary data.</text>
</comment>
<protein>
    <submittedName>
        <fullName evidence="1">Uncharacterized protein</fullName>
    </submittedName>
</protein>
<accession>A0A1Y2GNV0</accession>
<proteinExistence type="predicted"/>
<sequence length="585" mass="65925">MISKAEFLRNTKATEPYHIIEPFVRLFGIKDTEEFLSVISAALTELLDVNYDNNDQELYQQCKRYARWKQVVESKTFRTSCTKFFAKKTAAATSTPATTANTFRRSDRIKEIQSPAAPVKSLTEEEIRIDGLFLKKDTETIGQRIKQRALDLEATVTSPEFKDVHERRIFSLGASSILDLVDMSNESQLFDVFPSKSDQDELMTMFAHLSMKRSINAPEPTELLTHWDICSAIASKDGLAEARSYLYREMGACLPSFAENLKPLLIMIDALLCYPKIFAQEYDVTEQDLMNVLWSPMLSSLFLRQQSETGIRIKGGDSTQVASNIEKREFYDDGHAIAFKIDSRIIIDVSRKGEIDIAAVEVAPNCQETKIFSDGAKVLREAKEIVNGLTKIFPDDENFLKNTIGYGVQIGNLSGSIFSLHLVAPKLYVAWPEHTFCLPDSRGSLDRFKEVIIALSWFQQAVQGTAMNIKSALSVQKTVGALYGHGYSHKPLGQKQWTNPTWFEPSKPSKARPIQELMRVVHPIQTAISPQSSEDLNKQTHANATYDSNGWAIVVAKDGRPMYFNKHTLQYLEERGGKKAKMDVA</sequence>
<dbReference type="AlphaFoldDB" id="A0A1Y2GNV0"/>
<evidence type="ECO:0000313" key="1">
    <source>
        <dbReference type="EMBL" id="ORZ12944.1"/>
    </source>
</evidence>
<dbReference type="InParanoid" id="A0A1Y2GNV0"/>
<organism evidence="1 2">
    <name type="scientific">Lobosporangium transversale</name>
    <dbReference type="NCBI Taxonomy" id="64571"/>
    <lineage>
        <taxon>Eukaryota</taxon>
        <taxon>Fungi</taxon>
        <taxon>Fungi incertae sedis</taxon>
        <taxon>Mucoromycota</taxon>
        <taxon>Mortierellomycotina</taxon>
        <taxon>Mortierellomycetes</taxon>
        <taxon>Mortierellales</taxon>
        <taxon>Mortierellaceae</taxon>
        <taxon>Lobosporangium</taxon>
    </lineage>
</organism>
<keyword evidence="2" id="KW-1185">Reference proteome</keyword>
<dbReference type="Proteomes" id="UP000193648">
    <property type="component" value="Unassembled WGS sequence"/>
</dbReference>